<dbReference type="Pfam" id="PF07690">
    <property type="entry name" value="MFS_1"/>
    <property type="match status" value="1"/>
</dbReference>
<keyword evidence="11" id="KW-1185">Reference proteome</keyword>
<dbReference type="PROSITE" id="PS50850">
    <property type="entry name" value="MFS"/>
    <property type="match status" value="1"/>
</dbReference>
<feature type="transmembrane region" description="Helical" evidence="8">
    <location>
        <begin position="204"/>
        <end position="222"/>
    </location>
</feature>
<feature type="transmembrane region" description="Helical" evidence="8">
    <location>
        <begin position="381"/>
        <end position="400"/>
    </location>
</feature>
<dbReference type="Proteomes" id="UP000664521">
    <property type="component" value="Unassembled WGS sequence"/>
</dbReference>
<sequence length="561" mass="60264">MEEQIGQDGFVEKEASPPRENGREKGTEMQSHEESPRSSFMSSFRWTVLCFSMLVAEIQAALDSTITADLQPTIIDSLGEISKFPWINVTYALGLGGSCLLWGKLLVFGSKNVLLLGRAIFAIGSVVTAAAPTMNALIVGKVITGIGSSATYISTINIITALTSAEERGRYFGYIGSMWGLGTIIGPLIGGAFAVSAAGWRWSFYFNLILVALTFPPFIFLIPSSKRKRSSQSSLQLIRCLDLVGSILFSSALFTLIAALSFAGAIHPWSSPRIIGLLCSTGILWSSLAAQQAATIFTTKEDRILPIHILSSWEMWNLIFQMSCSISMLFITIFYTPLYSQFVRGQSALRSAIDLLPFLLTCVTAMLVSGWLISSVGYYKLWFIAGSGLSLISFSCLYTIEVDTPYGKIYGYLILGGIGTGLYAMNAGAVMSATVAKQDAADAATIFGCVDTICGAIAVAVANCVFVNRATDSIQVILPETPRHVVQQAIAGVGASLTNEASPEVRARILQAARDAIADVWLQLIATAAVSFVFSFLLRNKKLKPVTTEIGPVSEAAAFPL</sequence>
<organism evidence="10 11">
    <name type="scientific">Heterodermia speciosa</name>
    <dbReference type="NCBI Taxonomy" id="116794"/>
    <lineage>
        <taxon>Eukaryota</taxon>
        <taxon>Fungi</taxon>
        <taxon>Dikarya</taxon>
        <taxon>Ascomycota</taxon>
        <taxon>Pezizomycotina</taxon>
        <taxon>Lecanoromycetes</taxon>
        <taxon>OSLEUM clade</taxon>
        <taxon>Lecanoromycetidae</taxon>
        <taxon>Caliciales</taxon>
        <taxon>Physciaceae</taxon>
        <taxon>Heterodermia</taxon>
    </lineage>
</organism>
<evidence type="ECO:0000256" key="4">
    <source>
        <dbReference type="ARBA" id="ARBA00022692"/>
    </source>
</evidence>
<evidence type="ECO:0000256" key="3">
    <source>
        <dbReference type="ARBA" id="ARBA00022448"/>
    </source>
</evidence>
<comment type="similarity">
    <text evidence="2">Belongs to the major facilitator superfamily. TCR/Tet family.</text>
</comment>
<evidence type="ECO:0000259" key="9">
    <source>
        <dbReference type="PROSITE" id="PS50850"/>
    </source>
</evidence>
<feature type="transmembrane region" description="Helical" evidence="8">
    <location>
        <begin position="355"/>
        <end position="374"/>
    </location>
</feature>
<keyword evidence="4 8" id="KW-0812">Transmembrane</keyword>
<feature type="transmembrane region" description="Helical" evidence="8">
    <location>
        <begin position="520"/>
        <end position="538"/>
    </location>
</feature>
<dbReference type="GO" id="GO:0022857">
    <property type="term" value="F:transmembrane transporter activity"/>
    <property type="evidence" value="ECO:0007669"/>
    <property type="project" value="InterPro"/>
</dbReference>
<keyword evidence="3" id="KW-0813">Transport</keyword>
<dbReference type="InterPro" id="IPR036259">
    <property type="entry name" value="MFS_trans_sf"/>
</dbReference>
<dbReference type="PRINTS" id="PR01036">
    <property type="entry name" value="TCRTETB"/>
</dbReference>
<dbReference type="InterPro" id="IPR020846">
    <property type="entry name" value="MFS_dom"/>
</dbReference>
<evidence type="ECO:0000256" key="6">
    <source>
        <dbReference type="ARBA" id="ARBA00023136"/>
    </source>
</evidence>
<feature type="transmembrane region" description="Helical" evidence="8">
    <location>
        <begin position="243"/>
        <end position="262"/>
    </location>
</feature>
<dbReference type="PANTHER" id="PTHR23501">
    <property type="entry name" value="MAJOR FACILITATOR SUPERFAMILY"/>
    <property type="match status" value="1"/>
</dbReference>
<evidence type="ECO:0000256" key="1">
    <source>
        <dbReference type="ARBA" id="ARBA00004141"/>
    </source>
</evidence>
<feature type="transmembrane region" description="Helical" evidence="8">
    <location>
        <begin position="137"/>
        <end position="159"/>
    </location>
</feature>
<evidence type="ECO:0000256" key="7">
    <source>
        <dbReference type="SAM" id="MobiDB-lite"/>
    </source>
</evidence>
<feature type="domain" description="Major facilitator superfamily (MFS) profile" evidence="9">
    <location>
        <begin position="49"/>
        <end position="543"/>
    </location>
</feature>
<accession>A0A8H3J5K8</accession>
<dbReference type="Gene3D" id="1.20.1250.20">
    <property type="entry name" value="MFS general substrate transporter like domains"/>
    <property type="match status" value="1"/>
</dbReference>
<proteinExistence type="inferred from homology"/>
<evidence type="ECO:0000313" key="10">
    <source>
        <dbReference type="EMBL" id="CAF9941200.1"/>
    </source>
</evidence>
<feature type="transmembrane region" description="Helical" evidence="8">
    <location>
        <begin position="443"/>
        <end position="462"/>
    </location>
</feature>
<comment type="caution">
    <text evidence="10">The sequence shown here is derived from an EMBL/GenBank/DDBJ whole genome shotgun (WGS) entry which is preliminary data.</text>
</comment>
<dbReference type="PANTHER" id="PTHR23501:SF12">
    <property type="entry name" value="MAJOR FACILITATOR SUPERFAMILY (MFS) PROFILE DOMAIN-CONTAINING PROTEIN-RELATED"/>
    <property type="match status" value="1"/>
</dbReference>
<evidence type="ECO:0000256" key="8">
    <source>
        <dbReference type="SAM" id="Phobius"/>
    </source>
</evidence>
<feature type="transmembrane region" description="Helical" evidence="8">
    <location>
        <begin position="412"/>
        <end position="431"/>
    </location>
</feature>
<protein>
    <recommendedName>
        <fullName evidence="9">Major facilitator superfamily (MFS) profile domain-containing protein</fullName>
    </recommendedName>
</protein>
<dbReference type="AlphaFoldDB" id="A0A8H3J5K8"/>
<dbReference type="EMBL" id="CAJPDS010000179">
    <property type="protein sequence ID" value="CAF9941200.1"/>
    <property type="molecule type" value="Genomic_DNA"/>
</dbReference>
<keyword evidence="6 8" id="KW-0472">Membrane</keyword>
<reference evidence="10" key="1">
    <citation type="submission" date="2021-03" db="EMBL/GenBank/DDBJ databases">
        <authorList>
            <person name="Tagirdzhanova G."/>
        </authorList>
    </citation>
    <scope>NUCLEOTIDE SEQUENCE</scope>
</reference>
<dbReference type="InterPro" id="IPR011701">
    <property type="entry name" value="MFS"/>
</dbReference>
<feature type="transmembrane region" description="Helical" evidence="8">
    <location>
        <begin position="113"/>
        <end position="131"/>
    </location>
</feature>
<feature type="region of interest" description="Disordered" evidence="7">
    <location>
        <begin position="1"/>
        <end position="36"/>
    </location>
</feature>
<feature type="transmembrane region" description="Helical" evidence="8">
    <location>
        <begin position="171"/>
        <end position="198"/>
    </location>
</feature>
<evidence type="ECO:0000256" key="5">
    <source>
        <dbReference type="ARBA" id="ARBA00022989"/>
    </source>
</evidence>
<feature type="transmembrane region" description="Helical" evidence="8">
    <location>
        <begin position="315"/>
        <end position="335"/>
    </location>
</feature>
<dbReference type="GO" id="GO:0005886">
    <property type="term" value="C:plasma membrane"/>
    <property type="evidence" value="ECO:0007669"/>
    <property type="project" value="TreeGrafter"/>
</dbReference>
<comment type="subcellular location">
    <subcellularLocation>
        <location evidence="1">Membrane</location>
        <topology evidence="1">Multi-pass membrane protein</topology>
    </subcellularLocation>
</comment>
<keyword evidence="5 8" id="KW-1133">Transmembrane helix</keyword>
<evidence type="ECO:0000313" key="11">
    <source>
        <dbReference type="Proteomes" id="UP000664521"/>
    </source>
</evidence>
<dbReference type="SUPFAM" id="SSF103473">
    <property type="entry name" value="MFS general substrate transporter"/>
    <property type="match status" value="1"/>
</dbReference>
<feature type="compositionally biased region" description="Basic and acidic residues" evidence="7">
    <location>
        <begin position="10"/>
        <end position="36"/>
    </location>
</feature>
<evidence type="ECO:0000256" key="2">
    <source>
        <dbReference type="ARBA" id="ARBA00007520"/>
    </source>
</evidence>
<gene>
    <name evidence="10" type="ORF">HETSPECPRED_002896</name>
</gene>
<name>A0A8H3J5K8_9LECA</name>
<feature type="transmembrane region" description="Helical" evidence="8">
    <location>
        <begin position="86"/>
        <end position="106"/>
    </location>
</feature>
<dbReference type="OrthoDB" id="10021397at2759"/>